<keyword evidence="4" id="KW-0964">Secreted</keyword>
<protein>
    <recommendedName>
        <fullName evidence="3">endo-polygalacturonase</fullName>
        <ecNumber evidence="3">3.2.1.15</ecNumber>
    </recommendedName>
</protein>
<dbReference type="InterPro" id="IPR012334">
    <property type="entry name" value="Pectin_lyas_fold"/>
</dbReference>
<dbReference type="EMBL" id="CP090167">
    <property type="protein sequence ID" value="UJO17770.1"/>
    <property type="molecule type" value="Genomic_DNA"/>
</dbReference>
<dbReference type="Gene3D" id="2.160.20.10">
    <property type="entry name" value="Single-stranded right-handed beta-helix, Pectin lyase-like"/>
    <property type="match status" value="1"/>
</dbReference>
<dbReference type="GO" id="GO:0005576">
    <property type="term" value="C:extracellular region"/>
    <property type="evidence" value="ECO:0007669"/>
    <property type="project" value="UniProtKB-SubCell"/>
</dbReference>
<dbReference type="GO" id="GO:0071555">
    <property type="term" value="P:cell wall organization"/>
    <property type="evidence" value="ECO:0007669"/>
    <property type="project" value="UniProtKB-KW"/>
</dbReference>
<dbReference type="AlphaFoldDB" id="A0A9Q8LI25"/>
<evidence type="ECO:0000256" key="13">
    <source>
        <dbReference type="RuleBase" id="RU361169"/>
    </source>
</evidence>
<reference evidence="15" key="1">
    <citation type="submission" date="2021-12" db="EMBL/GenBank/DDBJ databases">
        <authorList>
            <person name="Zaccaron A."/>
            <person name="Stergiopoulos I."/>
        </authorList>
    </citation>
    <scope>NUCLEOTIDE SEQUENCE</scope>
    <source>
        <strain evidence="15">Race5_Kim</strain>
    </source>
</reference>
<comment type="similarity">
    <text evidence="2 13">Belongs to the glycosyl hydrolase 28 family.</text>
</comment>
<feature type="compositionally biased region" description="Low complexity" evidence="14">
    <location>
        <begin position="88"/>
        <end position="104"/>
    </location>
</feature>
<dbReference type="Pfam" id="PF00295">
    <property type="entry name" value="Glyco_hydro_28"/>
    <property type="match status" value="1"/>
</dbReference>
<dbReference type="Proteomes" id="UP000756132">
    <property type="component" value="Chromosome 5"/>
</dbReference>
<keyword evidence="6" id="KW-0677">Repeat</keyword>
<gene>
    <name evidence="15" type="ORF">CLAFUR5_06423</name>
</gene>
<evidence type="ECO:0000256" key="14">
    <source>
        <dbReference type="SAM" id="MobiDB-lite"/>
    </source>
</evidence>
<keyword evidence="8" id="KW-1015">Disulfide bond</keyword>
<comment type="subcellular location">
    <subcellularLocation>
        <location evidence="1">Secreted</location>
    </subcellularLocation>
</comment>
<feature type="active site" evidence="12">
    <location>
        <position position="277"/>
    </location>
</feature>
<proteinExistence type="inferred from homology"/>
<evidence type="ECO:0000256" key="10">
    <source>
        <dbReference type="ARBA" id="ARBA00023316"/>
    </source>
</evidence>
<dbReference type="GO" id="GO:0004650">
    <property type="term" value="F:polygalacturonase activity"/>
    <property type="evidence" value="ECO:0007669"/>
    <property type="project" value="UniProtKB-EC"/>
</dbReference>
<dbReference type="KEGG" id="ffu:CLAFUR5_06423"/>
<dbReference type="SUPFAM" id="SSF51126">
    <property type="entry name" value="Pectin lyase-like"/>
    <property type="match status" value="1"/>
</dbReference>
<evidence type="ECO:0000256" key="2">
    <source>
        <dbReference type="ARBA" id="ARBA00008834"/>
    </source>
</evidence>
<keyword evidence="10" id="KW-0961">Cell wall biogenesis/degradation</keyword>
<dbReference type="InterPro" id="IPR000743">
    <property type="entry name" value="Glyco_hydro_28"/>
</dbReference>
<dbReference type="PANTHER" id="PTHR31884:SF1">
    <property type="entry name" value="POLYGALACTURONASE"/>
    <property type="match status" value="1"/>
</dbReference>
<dbReference type="InterPro" id="IPR011050">
    <property type="entry name" value="Pectin_lyase_fold/virulence"/>
</dbReference>
<evidence type="ECO:0000256" key="7">
    <source>
        <dbReference type="ARBA" id="ARBA00022801"/>
    </source>
</evidence>
<keyword evidence="9 13" id="KW-0326">Glycosidase</keyword>
<evidence type="ECO:0000256" key="1">
    <source>
        <dbReference type="ARBA" id="ARBA00004613"/>
    </source>
</evidence>
<feature type="region of interest" description="Disordered" evidence="14">
    <location>
        <begin position="77"/>
        <end position="104"/>
    </location>
</feature>
<dbReference type="RefSeq" id="XP_047762136.1">
    <property type="nucleotide sequence ID" value="XM_047905571.1"/>
</dbReference>
<evidence type="ECO:0000256" key="12">
    <source>
        <dbReference type="PROSITE-ProRule" id="PRU10052"/>
    </source>
</evidence>
<accession>A0A9Q8LI25</accession>
<dbReference type="PANTHER" id="PTHR31884">
    <property type="entry name" value="POLYGALACTURONASE"/>
    <property type="match status" value="1"/>
</dbReference>
<evidence type="ECO:0000313" key="16">
    <source>
        <dbReference type="Proteomes" id="UP000756132"/>
    </source>
</evidence>
<evidence type="ECO:0000256" key="11">
    <source>
        <dbReference type="ARBA" id="ARBA00034074"/>
    </source>
</evidence>
<evidence type="ECO:0000256" key="3">
    <source>
        <dbReference type="ARBA" id="ARBA00012736"/>
    </source>
</evidence>
<dbReference type="GO" id="GO:0045490">
    <property type="term" value="P:pectin catabolic process"/>
    <property type="evidence" value="ECO:0007669"/>
    <property type="project" value="UniProtKB-ARBA"/>
</dbReference>
<evidence type="ECO:0000313" key="15">
    <source>
        <dbReference type="EMBL" id="UJO17770.1"/>
    </source>
</evidence>
<feature type="compositionally biased region" description="Polar residues" evidence="14">
    <location>
        <begin position="77"/>
        <end position="86"/>
    </location>
</feature>
<organism evidence="15 16">
    <name type="scientific">Passalora fulva</name>
    <name type="common">Tomato leaf mold</name>
    <name type="synonym">Cladosporium fulvum</name>
    <dbReference type="NCBI Taxonomy" id="5499"/>
    <lineage>
        <taxon>Eukaryota</taxon>
        <taxon>Fungi</taxon>
        <taxon>Dikarya</taxon>
        <taxon>Ascomycota</taxon>
        <taxon>Pezizomycotina</taxon>
        <taxon>Dothideomycetes</taxon>
        <taxon>Dothideomycetidae</taxon>
        <taxon>Mycosphaerellales</taxon>
        <taxon>Mycosphaerellaceae</taxon>
        <taxon>Fulvia</taxon>
    </lineage>
</organism>
<reference evidence="15" key="2">
    <citation type="journal article" date="2022" name="Microb. Genom.">
        <title>A chromosome-scale genome assembly of the tomato pathogen Cladosporium fulvum reveals a compartmentalized genome architecture and the presence of a dispensable chromosome.</title>
        <authorList>
            <person name="Zaccaron A.Z."/>
            <person name="Chen L.H."/>
            <person name="Samaras A."/>
            <person name="Stergiopoulos I."/>
        </authorList>
    </citation>
    <scope>NUCLEOTIDE SEQUENCE</scope>
    <source>
        <strain evidence="15">Race5_Kim</strain>
    </source>
</reference>
<dbReference type="InterPro" id="IPR006626">
    <property type="entry name" value="PbH1"/>
</dbReference>
<keyword evidence="16" id="KW-1185">Reference proteome</keyword>
<evidence type="ECO:0000256" key="4">
    <source>
        <dbReference type="ARBA" id="ARBA00022525"/>
    </source>
</evidence>
<dbReference type="EC" id="3.2.1.15" evidence="3"/>
<dbReference type="GeneID" id="71986301"/>
<dbReference type="InterPro" id="IPR050434">
    <property type="entry name" value="Glycosyl_hydrlase_28"/>
</dbReference>
<keyword evidence="7 13" id="KW-0378">Hydrolase</keyword>
<evidence type="ECO:0000256" key="6">
    <source>
        <dbReference type="ARBA" id="ARBA00022737"/>
    </source>
</evidence>
<dbReference type="PROSITE" id="PS00502">
    <property type="entry name" value="POLYGALACTURONASE"/>
    <property type="match status" value="1"/>
</dbReference>
<evidence type="ECO:0000256" key="9">
    <source>
        <dbReference type="ARBA" id="ARBA00023295"/>
    </source>
</evidence>
<comment type="catalytic activity">
    <reaction evidence="11">
        <text>(1,4-alpha-D-galacturonosyl)n+m + H2O = (1,4-alpha-D-galacturonosyl)n + (1,4-alpha-D-galacturonosyl)m.</text>
        <dbReference type="EC" id="3.2.1.15"/>
    </reaction>
</comment>
<evidence type="ECO:0000256" key="8">
    <source>
        <dbReference type="ARBA" id="ARBA00023157"/>
    </source>
</evidence>
<name>A0A9Q8LI25_PASFU</name>
<evidence type="ECO:0000256" key="5">
    <source>
        <dbReference type="ARBA" id="ARBA00022729"/>
    </source>
</evidence>
<dbReference type="SMART" id="SM00710">
    <property type="entry name" value="PbH1"/>
    <property type="match status" value="4"/>
</dbReference>
<keyword evidence="5" id="KW-0732">Signal</keyword>
<sequence>MESAMRMRMMRIFTRGANKLTKDFIQYQFLELVTASSSPRPQHRTMAPLSFISFCGLALSTTSVFANPLPLPEGSTDSGCTFSGSDGASKAQQSKSSCSTITPSSVEVPAGKTLDLTELNDGTKVVFQGTTTFGYKEWEGPLVSISGKKITVTGESGSLLDGDGSRWWDGEGDDGKTTPKLFEAHDSTSSKISGITIKNSPVQVFSINEVEDLTVEGVTIDNKDGDSQGAANTDAFDVGSSTGVTISGAKVYNQDDCLAINSGKDITFTGGYCSGSHGLSIGSVGIRIKTIVGGKGAVKGVTFSGIKLSGITDAGIIFEQDYKDGDNTGHPDGDVPITGLTVKDITGTVSDDARRIHILCADGACSDWSFSGVSVIGGKKSSKCSGVPSGASC</sequence>
<dbReference type="OrthoDB" id="1546079at2759"/>